<proteinExistence type="predicted"/>
<protein>
    <submittedName>
        <fullName evidence="1">Uncharacterized protein</fullName>
    </submittedName>
</protein>
<accession>A0A392QMG8</accession>
<sequence>MRMFLPSVSSLSLSVGGCAQFAPEIHGGGWDLDGVRPFTSTSVVGEVWFRVSVLVLLGVRTDVPWWRLGSCRSPAVHLHVGG</sequence>
<evidence type="ECO:0000313" key="2">
    <source>
        <dbReference type="Proteomes" id="UP000265520"/>
    </source>
</evidence>
<dbReference type="Proteomes" id="UP000265520">
    <property type="component" value="Unassembled WGS sequence"/>
</dbReference>
<dbReference type="EMBL" id="LXQA010145472">
    <property type="protein sequence ID" value="MCI25137.1"/>
    <property type="molecule type" value="Genomic_DNA"/>
</dbReference>
<reference evidence="1 2" key="1">
    <citation type="journal article" date="2018" name="Front. Plant Sci.">
        <title>Red Clover (Trifolium pratense) and Zigzag Clover (T. medium) - A Picture of Genomic Similarities and Differences.</title>
        <authorList>
            <person name="Dluhosova J."/>
            <person name="Istvanek J."/>
            <person name="Nedelnik J."/>
            <person name="Repkova J."/>
        </authorList>
    </citation>
    <scope>NUCLEOTIDE SEQUENCE [LARGE SCALE GENOMIC DNA]</scope>
    <source>
        <strain evidence="2">cv. 10/8</strain>
        <tissue evidence="1">Leaf</tissue>
    </source>
</reference>
<evidence type="ECO:0000313" key="1">
    <source>
        <dbReference type="EMBL" id="MCI25137.1"/>
    </source>
</evidence>
<name>A0A392QMG8_9FABA</name>
<keyword evidence="2" id="KW-1185">Reference proteome</keyword>
<dbReference type="AlphaFoldDB" id="A0A392QMG8"/>
<comment type="caution">
    <text evidence="1">The sequence shown here is derived from an EMBL/GenBank/DDBJ whole genome shotgun (WGS) entry which is preliminary data.</text>
</comment>
<dbReference type="PROSITE" id="PS51257">
    <property type="entry name" value="PROKAR_LIPOPROTEIN"/>
    <property type="match status" value="1"/>
</dbReference>
<organism evidence="1 2">
    <name type="scientific">Trifolium medium</name>
    <dbReference type="NCBI Taxonomy" id="97028"/>
    <lineage>
        <taxon>Eukaryota</taxon>
        <taxon>Viridiplantae</taxon>
        <taxon>Streptophyta</taxon>
        <taxon>Embryophyta</taxon>
        <taxon>Tracheophyta</taxon>
        <taxon>Spermatophyta</taxon>
        <taxon>Magnoliopsida</taxon>
        <taxon>eudicotyledons</taxon>
        <taxon>Gunneridae</taxon>
        <taxon>Pentapetalae</taxon>
        <taxon>rosids</taxon>
        <taxon>fabids</taxon>
        <taxon>Fabales</taxon>
        <taxon>Fabaceae</taxon>
        <taxon>Papilionoideae</taxon>
        <taxon>50 kb inversion clade</taxon>
        <taxon>NPAAA clade</taxon>
        <taxon>Hologalegina</taxon>
        <taxon>IRL clade</taxon>
        <taxon>Trifolieae</taxon>
        <taxon>Trifolium</taxon>
    </lineage>
</organism>